<dbReference type="EMBL" id="QJKJ01004867">
    <property type="protein sequence ID" value="RDX92469.1"/>
    <property type="molecule type" value="Genomic_DNA"/>
</dbReference>
<sequence length="469" mass="50978">MAIWASWYGPCGTGPHQLGWLVWASEWAGTSSFETSSTYSSSSSSSTSSKALEAMLVAMAEGVSSHSPVPIASRAKPFAWVHKDVLDHHSKMPLSEVASLLEEGKWVHKPYACQFAKVRCGKGERVCHAVKAREGHFRYMYETVLLDLAVTLPFDFFEADVLRMLGIAPSQLHPNRWKTLQAFKVVCLTLAVIPSALAPTILLEGASQIQGALKKSTILIGKGMLKKQGVDMVELIRKARLTNDVRSTLVIVKGVVNVGMLVAPTEVEVVSANAEAEKPRPADTRKMSTHPDGNGQPASTDPNAAKRKAEASTAKEAAKKKGKIVAPPPPPVPPQPKGKVIVTSGPEFPLGGLSCYVAPPTTHSLWGPGFGVRGWFPPNHIPQHDRGLLVFAGADNSFDMITAYMTRSMATLEILAKEAINKKEFKKEQKASDESRVEAQKLKKENQKARVEVEKLKDDLLLPNQSLLL</sequence>
<evidence type="ECO:0000313" key="3">
    <source>
        <dbReference type="Proteomes" id="UP000257109"/>
    </source>
</evidence>
<organism evidence="2 3">
    <name type="scientific">Mucuna pruriens</name>
    <name type="common">Velvet bean</name>
    <name type="synonym">Dolichos pruriens</name>
    <dbReference type="NCBI Taxonomy" id="157652"/>
    <lineage>
        <taxon>Eukaryota</taxon>
        <taxon>Viridiplantae</taxon>
        <taxon>Streptophyta</taxon>
        <taxon>Embryophyta</taxon>
        <taxon>Tracheophyta</taxon>
        <taxon>Spermatophyta</taxon>
        <taxon>Magnoliopsida</taxon>
        <taxon>eudicotyledons</taxon>
        <taxon>Gunneridae</taxon>
        <taxon>Pentapetalae</taxon>
        <taxon>rosids</taxon>
        <taxon>fabids</taxon>
        <taxon>Fabales</taxon>
        <taxon>Fabaceae</taxon>
        <taxon>Papilionoideae</taxon>
        <taxon>50 kb inversion clade</taxon>
        <taxon>NPAAA clade</taxon>
        <taxon>indigoferoid/millettioid clade</taxon>
        <taxon>Phaseoleae</taxon>
        <taxon>Mucuna</taxon>
    </lineage>
</organism>
<proteinExistence type="predicted"/>
<comment type="caution">
    <text evidence="2">The sequence shown here is derived from an EMBL/GenBank/DDBJ whole genome shotgun (WGS) entry which is preliminary data.</text>
</comment>
<feature type="compositionally biased region" description="Basic and acidic residues" evidence="1">
    <location>
        <begin position="275"/>
        <end position="286"/>
    </location>
</feature>
<gene>
    <name evidence="2" type="ORF">CR513_25391</name>
</gene>
<feature type="region of interest" description="Disordered" evidence="1">
    <location>
        <begin position="271"/>
        <end position="336"/>
    </location>
</feature>
<dbReference type="AlphaFoldDB" id="A0A371GPI3"/>
<evidence type="ECO:0000256" key="1">
    <source>
        <dbReference type="SAM" id="MobiDB-lite"/>
    </source>
</evidence>
<accession>A0A371GPI3</accession>
<name>A0A371GPI3_MUCPR</name>
<dbReference type="OrthoDB" id="687305at2759"/>
<keyword evidence="3" id="KW-1185">Reference proteome</keyword>
<protein>
    <submittedName>
        <fullName evidence="2">Uncharacterized protein</fullName>
    </submittedName>
</protein>
<feature type="region of interest" description="Disordered" evidence="1">
    <location>
        <begin position="425"/>
        <end position="445"/>
    </location>
</feature>
<feature type="compositionally biased region" description="Pro residues" evidence="1">
    <location>
        <begin position="326"/>
        <end position="336"/>
    </location>
</feature>
<evidence type="ECO:0000313" key="2">
    <source>
        <dbReference type="EMBL" id="RDX92469.1"/>
    </source>
</evidence>
<feature type="non-terminal residue" evidence="2">
    <location>
        <position position="1"/>
    </location>
</feature>
<reference evidence="2" key="1">
    <citation type="submission" date="2018-05" db="EMBL/GenBank/DDBJ databases">
        <title>Draft genome of Mucuna pruriens seed.</title>
        <authorList>
            <person name="Nnadi N.E."/>
            <person name="Vos R."/>
            <person name="Hasami M.H."/>
            <person name="Devisetty U.K."/>
            <person name="Aguiy J.C."/>
        </authorList>
    </citation>
    <scope>NUCLEOTIDE SEQUENCE [LARGE SCALE GENOMIC DNA]</scope>
    <source>
        <strain evidence="2">JCA_2017</strain>
    </source>
</reference>
<dbReference type="Proteomes" id="UP000257109">
    <property type="component" value="Unassembled WGS sequence"/>
</dbReference>